<evidence type="ECO:0000256" key="12">
    <source>
        <dbReference type="PIRNR" id="PIRNR000013"/>
    </source>
</evidence>
<feature type="domain" description="NapC/NirT cytochrome c N-terminal" evidence="13">
    <location>
        <begin position="11"/>
        <end position="176"/>
    </location>
</feature>
<evidence type="ECO:0000313" key="15">
    <source>
        <dbReference type="Proteomes" id="UP000740754"/>
    </source>
</evidence>
<keyword evidence="4" id="KW-1003">Cell membrane</keyword>
<evidence type="ECO:0000256" key="9">
    <source>
        <dbReference type="ARBA" id="ARBA00022989"/>
    </source>
</evidence>
<reference evidence="14 15" key="1">
    <citation type="submission" date="2020-04" db="EMBL/GenBank/DDBJ databases">
        <title>Draft Whole-Genome sequence of Marichromatium bheemlicum DSM 18632, type strain.</title>
        <authorList>
            <person name="Kyndt J.A."/>
            <person name="Meyer T.E."/>
        </authorList>
    </citation>
    <scope>NUCLEOTIDE SEQUENCE [LARGE SCALE GENOMIC DNA]</scope>
    <source>
        <strain evidence="14 15">DSM 18632</strain>
    </source>
</reference>
<accession>A0ABX1I9Z6</accession>
<sequence>MPQRKAPRRSFSMLALILVFFAGIGLVAAVDFGIRYTNTLEFCTSCHTMATPFSEYQETLHYKNPSGVRATCADCHVPKALWPKLVTKVIAAKDVYHELIGTIDTPEKFEARRWEMASRVWAKMERSDSRECRTCHEFSSMDLSEQGRSARSRHAAAEDKGQTCIDCHKGVAHEEPYEPLPELSVE</sequence>
<name>A0ABX1I9Z6_9GAMM</name>
<evidence type="ECO:0000256" key="1">
    <source>
        <dbReference type="ARBA" id="ARBA00004162"/>
    </source>
</evidence>
<dbReference type="EMBL" id="JAAXKX010000026">
    <property type="protein sequence ID" value="NKN34372.1"/>
    <property type="molecule type" value="Genomic_DNA"/>
</dbReference>
<evidence type="ECO:0000256" key="11">
    <source>
        <dbReference type="ARBA" id="ARBA00023136"/>
    </source>
</evidence>
<keyword evidence="15" id="KW-1185">Reference proteome</keyword>
<keyword evidence="6" id="KW-0812">Transmembrane</keyword>
<dbReference type="InterPro" id="IPR038266">
    <property type="entry name" value="NapC/NirT_cytc_sf"/>
</dbReference>
<evidence type="ECO:0000256" key="5">
    <source>
        <dbReference type="ARBA" id="ARBA00022617"/>
    </source>
</evidence>
<evidence type="ECO:0000313" key="14">
    <source>
        <dbReference type="EMBL" id="NKN34372.1"/>
    </source>
</evidence>
<dbReference type="Pfam" id="PF03264">
    <property type="entry name" value="Cytochrom_NNT"/>
    <property type="match status" value="1"/>
</dbReference>
<organism evidence="14 15">
    <name type="scientific">Marichromatium bheemlicum</name>
    <dbReference type="NCBI Taxonomy" id="365339"/>
    <lineage>
        <taxon>Bacteria</taxon>
        <taxon>Pseudomonadati</taxon>
        <taxon>Pseudomonadota</taxon>
        <taxon>Gammaproteobacteria</taxon>
        <taxon>Chromatiales</taxon>
        <taxon>Chromatiaceae</taxon>
        <taxon>Marichromatium</taxon>
    </lineage>
</organism>
<protein>
    <recommendedName>
        <fullName evidence="12">Cytochrome c-type protein</fullName>
    </recommendedName>
</protein>
<evidence type="ECO:0000259" key="13">
    <source>
        <dbReference type="Pfam" id="PF03264"/>
    </source>
</evidence>
<dbReference type="SUPFAM" id="SSF48695">
    <property type="entry name" value="Multiheme cytochromes"/>
    <property type="match status" value="1"/>
</dbReference>
<comment type="caution">
    <text evidence="14">The sequence shown here is derived from an EMBL/GenBank/DDBJ whole genome shotgun (WGS) entry which is preliminary data.</text>
</comment>
<evidence type="ECO:0000256" key="3">
    <source>
        <dbReference type="ARBA" id="ARBA00022448"/>
    </source>
</evidence>
<keyword evidence="3 12" id="KW-0813">Transport</keyword>
<dbReference type="RefSeq" id="WP_168670760.1">
    <property type="nucleotide sequence ID" value="NZ_JAAXKX010000026.1"/>
</dbReference>
<keyword evidence="10 12" id="KW-0408">Iron</keyword>
<dbReference type="PANTHER" id="PTHR30333">
    <property type="entry name" value="CYTOCHROME C-TYPE PROTEIN"/>
    <property type="match status" value="1"/>
</dbReference>
<keyword evidence="8 12" id="KW-0249">Electron transport</keyword>
<keyword evidence="5 12" id="KW-0349">Heme</keyword>
<comment type="similarity">
    <text evidence="2">Belongs to the NapC/NirT/NrfH family.</text>
</comment>
<evidence type="ECO:0000256" key="8">
    <source>
        <dbReference type="ARBA" id="ARBA00022982"/>
    </source>
</evidence>
<dbReference type="InterPro" id="IPR024717">
    <property type="entry name" value="NapC/NirT/NrfH"/>
</dbReference>
<evidence type="ECO:0000256" key="7">
    <source>
        <dbReference type="ARBA" id="ARBA00022723"/>
    </source>
</evidence>
<dbReference type="PIRSF" id="PIRSF000013">
    <property type="entry name" value="4_hem_cytochrm_NapC"/>
    <property type="match status" value="1"/>
</dbReference>
<dbReference type="PANTHER" id="PTHR30333:SF3">
    <property type="entry name" value="CYTOCHROME C-TYPE PROTEIN TORY"/>
    <property type="match status" value="1"/>
</dbReference>
<comment type="subcellular location">
    <subcellularLocation>
        <location evidence="1">Cell membrane</location>
        <topology evidence="1">Single-pass membrane protein</topology>
    </subcellularLocation>
</comment>
<gene>
    <name evidence="14" type="ORF">HF203_14185</name>
</gene>
<evidence type="ECO:0000256" key="6">
    <source>
        <dbReference type="ARBA" id="ARBA00022692"/>
    </source>
</evidence>
<proteinExistence type="inferred from homology"/>
<evidence type="ECO:0000256" key="4">
    <source>
        <dbReference type="ARBA" id="ARBA00022475"/>
    </source>
</evidence>
<evidence type="ECO:0000256" key="10">
    <source>
        <dbReference type="ARBA" id="ARBA00023004"/>
    </source>
</evidence>
<dbReference type="Proteomes" id="UP000740754">
    <property type="component" value="Unassembled WGS sequence"/>
</dbReference>
<evidence type="ECO:0000256" key="2">
    <source>
        <dbReference type="ARBA" id="ARBA00007395"/>
    </source>
</evidence>
<dbReference type="InterPro" id="IPR036280">
    <property type="entry name" value="Multihaem_cyt_sf"/>
</dbReference>
<dbReference type="InterPro" id="IPR005126">
    <property type="entry name" value="NapC/NirT_cyt_c_N"/>
</dbReference>
<dbReference type="InterPro" id="IPR051174">
    <property type="entry name" value="Cytochrome_c-type_ET"/>
</dbReference>
<keyword evidence="7 12" id="KW-0479">Metal-binding</keyword>
<keyword evidence="11" id="KW-0472">Membrane</keyword>
<keyword evidence="9" id="KW-1133">Transmembrane helix</keyword>
<comment type="PTM">
    <text evidence="12">Binds 4 heme groups per subunit.</text>
</comment>
<dbReference type="Gene3D" id="1.10.3820.10">
    <property type="entry name" value="Di-heme elbow motif domain"/>
    <property type="match status" value="1"/>
</dbReference>